<keyword evidence="2" id="KW-1185">Reference proteome</keyword>
<dbReference type="EMBL" id="MQSV01000002">
    <property type="protein sequence ID" value="OKL49186.1"/>
    <property type="molecule type" value="Genomic_DNA"/>
</dbReference>
<organism evidence="1 2">
    <name type="scientific">Boudabousia liubingyangii</name>
    <dbReference type="NCBI Taxonomy" id="1921764"/>
    <lineage>
        <taxon>Bacteria</taxon>
        <taxon>Bacillati</taxon>
        <taxon>Actinomycetota</taxon>
        <taxon>Actinomycetes</taxon>
        <taxon>Actinomycetales</taxon>
        <taxon>Actinomycetaceae</taxon>
        <taxon>Boudabousia</taxon>
    </lineage>
</organism>
<dbReference type="AlphaFoldDB" id="A0A1Q5PNQ7"/>
<comment type="caution">
    <text evidence="1">The sequence shown here is derived from an EMBL/GenBank/DDBJ whole genome shotgun (WGS) entry which is preliminary data.</text>
</comment>
<dbReference type="Proteomes" id="UP000186785">
    <property type="component" value="Unassembled WGS sequence"/>
</dbReference>
<proteinExistence type="predicted"/>
<evidence type="ECO:0008006" key="3">
    <source>
        <dbReference type="Google" id="ProtNLM"/>
    </source>
</evidence>
<dbReference type="STRING" id="1921764.BSR28_03500"/>
<gene>
    <name evidence="1" type="ORF">BSR29_03930</name>
</gene>
<protein>
    <recommendedName>
        <fullName evidence="3">DUF177 domain-containing protein</fullName>
    </recommendedName>
</protein>
<accession>A0A1Q5PNQ7</accession>
<reference evidence="1 2" key="1">
    <citation type="submission" date="2016-11" db="EMBL/GenBank/DDBJ databases">
        <title>Actinomyces gypaetusis sp. nov. isolated from the vulture Gypaetus barbatus in Qinghai Tibet Plateau China.</title>
        <authorList>
            <person name="Meng X."/>
        </authorList>
    </citation>
    <scope>NUCLEOTIDE SEQUENCE [LARGE SCALE GENOMIC DNA]</scope>
    <source>
        <strain evidence="1 2">VUL4_2</strain>
    </source>
</reference>
<sequence length="177" mass="19999">MLIPIAQILREPQVPHDLELDLDVTEDWRTEYAHFVPGIYPLDLTVTASDGGVLVHAQTELDYQAECSRCVTEFEVPVEIELSEYYTTEARVAAALEEGDEDAENWPTHNGESFDLLPRLREEAILALPLLPLCEPDCEGLCADCGEPYRDLPEDHEHEVLDPRMAALKDFFKDSES</sequence>
<evidence type="ECO:0000313" key="2">
    <source>
        <dbReference type="Proteomes" id="UP000186785"/>
    </source>
</evidence>
<evidence type="ECO:0000313" key="1">
    <source>
        <dbReference type="EMBL" id="OKL49186.1"/>
    </source>
</evidence>
<dbReference type="Pfam" id="PF02620">
    <property type="entry name" value="YceD"/>
    <property type="match status" value="1"/>
</dbReference>
<dbReference type="InterPro" id="IPR003772">
    <property type="entry name" value="YceD"/>
</dbReference>
<name>A0A1Q5PNQ7_9ACTO</name>